<dbReference type="PANTHER" id="PTHR10963">
    <property type="entry name" value="GLYCOSYL HYDROLASE-RELATED"/>
    <property type="match status" value="1"/>
</dbReference>
<reference evidence="7" key="1">
    <citation type="submission" date="2024-04" db="EMBL/GenBank/DDBJ databases">
        <authorList>
            <person name="Shaw F."/>
            <person name="Minotto A."/>
        </authorList>
    </citation>
    <scope>NUCLEOTIDE SEQUENCE [LARGE SCALE GENOMIC DNA]</scope>
</reference>
<proteinExistence type="predicted"/>
<dbReference type="PROSITE" id="PS51762">
    <property type="entry name" value="GH16_2"/>
    <property type="match status" value="1"/>
</dbReference>
<feature type="domain" description="GH16" evidence="5">
    <location>
        <begin position="34"/>
        <end position="257"/>
    </location>
</feature>
<dbReference type="Pfam" id="PF00722">
    <property type="entry name" value="Glyco_hydro_16"/>
    <property type="match status" value="1"/>
</dbReference>
<keyword evidence="3" id="KW-0326">Glycosidase</keyword>
<dbReference type="InterPro" id="IPR050546">
    <property type="entry name" value="Glycosyl_Hydrlase_16"/>
</dbReference>
<evidence type="ECO:0000256" key="1">
    <source>
        <dbReference type="ARBA" id="ARBA00022729"/>
    </source>
</evidence>
<dbReference type="SUPFAM" id="SSF49899">
    <property type="entry name" value="Concanavalin A-like lectins/glucanases"/>
    <property type="match status" value="1"/>
</dbReference>
<evidence type="ECO:0000256" key="3">
    <source>
        <dbReference type="ARBA" id="ARBA00023295"/>
    </source>
</evidence>
<gene>
    <name evidence="6" type="ORF">GFSPODELE1_LOCUS10268</name>
</gene>
<evidence type="ECO:0000259" key="5">
    <source>
        <dbReference type="PROSITE" id="PS51762"/>
    </source>
</evidence>
<feature type="signal peptide" evidence="4">
    <location>
        <begin position="1"/>
        <end position="18"/>
    </location>
</feature>
<dbReference type="PANTHER" id="PTHR10963:SF22">
    <property type="entry name" value="GLYCOSIDASE CRH2-RELATED"/>
    <property type="match status" value="1"/>
</dbReference>
<organism evidence="6 7">
    <name type="scientific">Somion occarium</name>
    <dbReference type="NCBI Taxonomy" id="3059160"/>
    <lineage>
        <taxon>Eukaryota</taxon>
        <taxon>Fungi</taxon>
        <taxon>Dikarya</taxon>
        <taxon>Basidiomycota</taxon>
        <taxon>Agaricomycotina</taxon>
        <taxon>Agaricomycetes</taxon>
        <taxon>Polyporales</taxon>
        <taxon>Cerrenaceae</taxon>
        <taxon>Somion</taxon>
    </lineage>
</organism>
<evidence type="ECO:0000313" key="7">
    <source>
        <dbReference type="Proteomes" id="UP001497453"/>
    </source>
</evidence>
<keyword evidence="7" id="KW-1185">Reference proteome</keyword>
<accession>A0ABP1E6C6</accession>
<dbReference type="Gene3D" id="2.60.120.200">
    <property type="match status" value="1"/>
</dbReference>
<dbReference type="InterPro" id="IPR000757">
    <property type="entry name" value="Beta-glucanase-like"/>
</dbReference>
<dbReference type="Proteomes" id="UP001497453">
    <property type="component" value="Chromosome 8"/>
</dbReference>
<feature type="chain" id="PRO_5046295555" description="GH16 domain-containing protein" evidence="4">
    <location>
        <begin position="19"/>
        <end position="268"/>
    </location>
</feature>
<sequence>MDLSLLWNLFYVLTLALGSRSAHFSARRSNSNCQPFHSTFDPSEVSRSNSGDTPFAVVSPKNSVKAGDDGLQLFLDKPSGQIKQKENTNSKVAEGATVNSTFTVLYGKVTFELAGPAVAGIVTAAIMIAEGHDEIDIELVGGDPSHWQTNVFTSDPKDDEPLYGVFGGIEDYSTKASVDEFHEYSIDWNEERIIWGVDGSAVRTLNREDTRENGVLHYPSHAARIQLGIWDASFPAGTSEWARGPIDWNQAPPRMAAIFKSVSIECPY</sequence>
<protein>
    <recommendedName>
        <fullName evidence="5">GH16 domain-containing protein</fullName>
    </recommendedName>
</protein>
<dbReference type="EMBL" id="OZ037951">
    <property type="protein sequence ID" value="CAL1715517.1"/>
    <property type="molecule type" value="Genomic_DNA"/>
</dbReference>
<evidence type="ECO:0000256" key="4">
    <source>
        <dbReference type="SAM" id="SignalP"/>
    </source>
</evidence>
<name>A0ABP1E6C6_9APHY</name>
<keyword evidence="1 4" id="KW-0732">Signal</keyword>
<evidence type="ECO:0000313" key="6">
    <source>
        <dbReference type="EMBL" id="CAL1715517.1"/>
    </source>
</evidence>
<evidence type="ECO:0000256" key="2">
    <source>
        <dbReference type="ARBA" id="ARBA00022801"/>
    </source>
</evidence>
<dbReference type="InterPro" id="IPR013320">
    <property type="entry name" value="ConA-like_dom_sf"/>
</dbReference>
<keyword evidence="2" id="KW-0378">Hydrolase</keyword>